<keyword evidence="1" id="KW-0472">Membrane</keyword>
<organism evidence="2 3">
    <name type="scientific">Durusdinium trenchii</name>
    <dbReference type="NCBI Taxonomy" id="1381693"/>
    <lineage>
        <taxon>Eukaryota</taxon>
        <taxon>Sar</taxon>
        <taxon>Alveolata</taxon>
        <taxon>Dinophyceae</taxon>
        <taxon>Suessiales</taxon>
        <taxon>Symbiodiniaceae</taxon>
        <taxon>Durusdinium</taxon>
    </lineage>
</organism>
<feature type="transmembrane region" description="Helical" evidence="1">
    <location>
        <begin position="100"/>
        <end position="119"/>
    </location>
</feature>
<feature type="non-terminal residue" evidence="2">
    <location>
        <position position="1"/>
    </location>
</feature>
<accession>A0ABP0PW87</accession>
<keyword evidence="1" id="KW-1133">Transmembrane helix</keyword>
<feature type="transmembrane region" description="Helical" evidence="1">
    <location>
        <begin position="22"/>
        <end position="45"/>
    </location>
</feature>
<comment type="caution">
    <text evidence="2">The sequence shown here is derived from an EMBL/GenBank/DDBJ whole genome shotgun (WGS) entry which is preliminary data.</text>
</comment>
<dbReference type="EMBL" id="CAXAMM010038661">
    <property type="protein sequence ID" value="CAK9079863.1"/>
    <property type="molecule type" value="Genomic_DNA"/>
</dbReference>
<evidence type="ECO:0000256" key="1">
    <source>
        <dbReference type="SAM" id="Phobius"/>
    </source>
</evidence>
<sequence>FGSAAADCRSSQRHSFLVLRQVAAAGSFTRGVGAALFMRICWLLLAQAAAACTQTGQFDEAAFTASLYAGSFGGVLLGLLLCILASLPLCCGVLKEHSKVISTITISLGILTLVVPLLGSLSACGPFVQTVCSDRCSGYECTSQEEEELSQVCHALGFIVVYIGAFGWAACVVGIVAASLGCCVCCQCCRPMHQPVSPQVVPERPEVENDLDPKFSGPAVPVMVVGTPSPKQAM</sequence>
<dbReference type="GO" id="GO:0016787">
    <property type="term" value="F:hydrolase activity"/>
    <property type="evidence" value="ECO:0007669"/>
    <property type="project" value="UniProtKB-KW"/>
</dbReference>
<dbReference type="Proteomes" id="UP001642464">
    <property type="component" value="Unassembled WGS sequence"/>
</dbReference>
<keyword evidence="3" id="KW-1185">Reference proteome</keyword>
<name>A0ABP0PW87_9DINO</name>
<protein>
    <submittedName>
        <fullName evidence="2">S-formylglutathione hydrolase</fullName>
    </submittedName>
</protein>
<feature type="transmembrane region" description="Helical" evidence="1">
    <location>
        <begin position="65"/>
        <end position="88"/>
    </location>
</feature>
<reference evidence="2 3" key="1">
    <citation type="submission" date="2024-02" db="EMBL/GenBank/DDBJ databases">
        <authorList>
            <person name="Chen Y."/>
            <person name="Shah S."/>
            <person name="Dougan E. K."/>
            <person name="Thang M."/>
            <person name="Chan C."/>
        </authorList>
    </citation>
    <scope>NUCLEOTIDE SEQUENCE [LARGE SCALE GENOMIC DNA]</scope>
</reference>
<evidence type="ECO:0000313" key="3">
    <source>
        <dbReference type="Proteomes" id="UP001642464"/>
    </source>
</evidence>
<feature type="transmembrane region" description="Helical" evidence="1">
    <location>
        <begin position="159"/>
        <end position="186"/>
    </location>
</feature>
<keyword evidence="1" id="KW-0812">Transmembrane</keyword>
<keyword evidence="2" id="KW-0378">Hydrolase</keyword>
<proteinExistence type="predicted"/>
<evidence type="ECO:0000313" key="2">
    <source>
        <dbReference type="EMBL" id="CAK9079863.1"/>
    </source>
</evidence>
<gene>
    <name evidence="2" type="ORF">SCF082_LOCUS38105</name>
</gene>